<organism evidence="6 7">
    <name type="scientific">Metallumcola ferriviriculae</name>
    <dbReference type="NCBI Taxonomy" id="3039180"/>
    <lineage>
        <taxon>Bacteria</taxon>
        <taxon>Bacillati</taxon>
        <taxon>Bacillota</taxon>
        <taxon>Clostridia</taxon>
        <taxon>Neomoorellales</taxon>
        <taxon>Desulfitibacteraceae</taxon>
        <taxon>Metallumcola</taxon>
    </lineage>
</organism>
<keyword evidence="7" id="KW-1185">Reference proteome</keyword>
<evidence type="ECO:0000313" key="7">
    <source>
        <dbReference type="Proteomes" id="UP001329915"/>
    </source>
</evidence>
<dbReference type="PROSITE" id="PS51379">
    <property type="entry name" value="4FE4S_FER_2"/>
    <property type="match status" value="1"/>
</dbReference>
<dbReference type="EMBL" id="CP121694">
    <property type="protein sequence ID" value="WRO23353.1"/>
    <property type="molecule type" value="Genomic_DNA"/>
</dbReference>
<evidence type="ECO:0000259" key="5">
    <source>
        <dbReference type="PROSITE" id="PS51379"/>
    </source>
</evidence>
<evidence type="ECO:0000256" key="2">
    <source>
        <dbReference type="ARBA" id="ARBA00023004"/>
    </source>
</evidence>
<dbReference type="Pfam" id="PF00037">
    <property type="entry name" value="Fer4"/>
    <property type="match status" value="1"/>
</dbReference>
<keyword evidence="1" id="KW-0479">Metal-binding</keyword>
<dbReference type="AlphaFoldDB" id="A0AAU0UVL1"/>
<gene>
    <name evidence="6" type="ORF">MFMK1_003212</name>
</gene>
<proteinExistence type="predicted"/>
<accession>A0AAU0UVL1</accession>
<reference evidence="6 7" key="1">
    <citation type="submission" date="2023-04" db="EMBL/GenBank/DDBJ databases">
        <authorList>
            <person name="Hsu D."/>
        </authorList>
    </citation>
    <scope>NUCLEOTIDE SEQUENCE [LARGE SCALE GENOMIC DNA]</scope>
    <source>
        <strain evidence="6 7">MK1</strain>
    </source>
</reference>
<feature type="domain" description="4Fe-4S ferredoxin-type" evidence="5">
    <location>
        <begin position="56"/>
        <end position="86"/>
    </location>
</feature>
<dbReference type="GO" id="GO:0046872">
    <property type="term" value="F:metal ion binding"/>
    <property type="evidence" value="ECO:0007669"/>
    <property type="project" value="UniProtKB-KW"/>
</dbReference>
<keyword evidence="2" id="KW-0408">Iron</keyword>
<dbReference type="KEGG" id="dbc:MFMK1_003212"/>
<dbReference type="GO" id="GO:0051536">
    <property type="term" value="F:iron-sulfur cluster binding"/>
    <property type="evidence" value="ECO:0007669"/>
    <property type="project" value="UniProtKB-KW"/>
</dbReference>
<evidence type="ECO:0000256" key="4">
    <source>
        <dbReference type="SAM" id="MobiDB-lite"/>
    </source>
</evidence>
<dbReference type="RefSeq" id="WP_366922737.1">
    <property type="nucleotide sequence ID" value="NZ_CP121694.1"/>
</dbReference>
<dbReference type="SUPFAM" id="SSF54862">
    <property type="entry name" value="4Fe-4S ferredoxins"/>
    <property type="match status" value="1"/>
</dbReference>
<feature type="region of interest" description="Disordered" evidence="4">
    <location>
        <begin position="1"/>
        <end position="20"/>
    </location>
</feature>
<dbReference type="PROSITE" id="PS00198">
    <property type="entry name" value="4FE4S_FER_1"/>
    <property type="match status" value="1"/>
</dbReference>
<keyword evidence="3" id="KW-0411">Iron-sulfur</keyword>
<name>A0AAU0UVL1_9FIRM</name>
<dbReference type="Proteomes" id="UP001329915">
    <property type="component" value="Chromosome"/>
</dbReference>
<sequence length="173" mass="18489">MVTGKDTGYSGTGRPSARRMESGPVAVIECIEEIPCNPCEGACPVGAIQVGQPLTNLPKLSEHKCTGCGICIAACPGLAIFNIDLSRGDETAIVAMPYEYLPLPKEGAAVTVTDRDGQPVGRGLVHSVKRMEKYDNTAIVSVEVKKELADIVRSIKEGEDGTEETNLPLRRDY</sequence>
<dbReference type="InterPro" id="IPR017896">
    <property type="entry name" value="4Fe4S_Fe-S-bd"/>
</dbReference>
<evidence type="ECO:0000256" key="3">
    <source>
        <dbReference type="ARBA" id="ARBA00023014"/>
    </source>
</evidence>
<dbReference type="InterPro" id="IPR017900">
    <property type="entry name" value="4Fe4S_Fe_S_CS"/>
</dbReference>
<evidence type="ECO:0000313" key="6">
    <source>
        <dbReference type="EMBL" id="WRO23353.1"/>
    </source>
</evidence>
<dbReference type="Gene3D" id="3.30.70.20">
    <property type="match status" value="1"/>
</dbReference>
<protein>
    <submittedName>
        <fullName evidence="6">4Fe-4S binding protein</fullName>
    </submittedName>
</protein>
<evidence type="ECO:0000256" key="1">
    <source>
        <dbReference type="ARBA" id="ARBA00022723"/>
    </source>
</evidence>